<keyword evidence="1" id="KW-0732">Signal</keyword>
<organism evidence="2 3">
    <name type="scientific">Sinomicrobium oceani</name>
    <dbReference type="NCBI Taxonomy" id="1150368"/>
    <lineage>
        <taxon>Bacteria</taxon>
        <taxon>Pseudomonadati</taxon>
        <taxon>Bacteroidota</taxon>
        <taxon>Flavobacteriia</taxon>
        <taxon>Flavobacteriales</taxon>
        <taxon>Flavobacteriaceae</taxon>
        <taxon>Sinomicrobium</taxon>
    </lineage>
</organism>
<dbReference type="PROSITE" id="PS51257">
    <property type="entry name" value="PROKAR_LIPOPROTEIN"/>
    <property type="match status" value="1"/>
</dbReference>
<evidence type="ECO:0000313" key="3">
    <source>
        <dbReference type="Proteomes" id="UP000182248"/>
    </source>
</evidence>
<dbReference type="EMBL" id="FPJE01000013">
    <property type="protein sequence ID" value="SFW59510.1"/>
    <property type="molecule type" value="Genomic_DNA"/>
</dbReference>
<accession>A0A1K1QJW6</accession>
<dbReference type="OrthoDB" id="5498726at2"/>
<feature type="signal peptide" evidence="1">
    <location>
        <begin position="1"/>
        <end position="25"/>
    </location>
</feature>
<proteinExistence type="predicted"/>
<dbReference type="RefSeq" id="WP_072317796.1">
    <property type="nucleotide sequence ID" value="NZ_FPJE01000013.1"/>
</dbReference>
<feature type="chain" id="PRO_5013267262" description="DUF4625 domain-containing protein" evidence="1">
    <location>
        <begin position="26"/>
        <end position="146"/>
    </location>
</feature>
<dbReference type="Proteomes" id="UP000182248">
    <property type="component" value="Unassembled WGS sequence"/>
</dbReference>
<gene>
    <name evidence="2" type="ORF">SAMN02927921_02588</name>
</gene>
<evidence type="ECO:0008006" key="4">
    <source>
        <dbReference type="Google" id="ProtNLM"/>
    </source>
</evidence>
<sequence length="146" mass="16289">MKIKNILTCLFMGLVLLSCSGDDDASGNDVSIDTFRYTVETVENPGTLTRGSKVRFEVRTSSIRNSYYNVTLFLEPENGKGQNQWYFNKNFPASQFISEEVLIPESATPGNYNIGVSVQEINGSGSDDDMLNIPSYARKIKKVTIR</sequence>
<name>A0A1K1QJW6_9FLAO</name>
<reference evidence="2 3" key="1">
    <citation type="submission" date="2016-11" db="EMBL/GenBank/DDBJ databases">
        <authorList>
            <person name="Jaros S."/>
            <person name="Januszkiewicz K."/>
            <person name="Wedrychowicz H."/>
        </authorList>
    </citation>
    <scope>NUCLEOTIDE SEQUENCE [LARGE SCALE GENOMIC DNA]</scope>
    <source>
        <strain evidence="2 3">CGMCC 1.12145</strain>
    </source>
</reference>
<dbReference type="AlphaFoldDB" id="A0A1K1QJW6"/>
<protein>
    <recommendedName>
        <fullName evidence="4">DUF4625 domain-containing protein</fullName>
    </recommendedName>
</protein>
<evidence type="ECO:0000256" key="1">
    <source>
        <dbReference type="SAM" id="SignalP"/>
    </source>
</evidence>
<evidence type="ECO:0000313" key="2">
    <source>
        <dbReference type="EMBL" id="SFW59510.1"/>
    </source>
</evidence>
<keyword evidence="3" id="KW-1185">Reference proteome</keyword>